<dbReference type="Proteomes" id="UP000245506">
    <property type="component" value="Unassembled WGS sequence"/>
</dbReference>
<dbReference type="PIRSF" id="PIRSF001267">
    <property type="entry name" value="Pyrophosphatase_GppA_Ppx"/>
    <property type="match status" value="1"/>
</dbReference>
<reference evidence="4 5" key="1">
    <citation type="submission" date="2018-05" db="EMBL/GenBank/DDBJ databases">
        <title>Leucothrix arctica sp. nov., isolated from Arctic seawater.</title>
        <authorList>
            <person name="Choi A."/>
            <person name="Baek K."/>
        </authorList>
    </citation>
    <scope>NUCLEOTIDE SEQUENCE [LARGE SCALE GENOMIC DNA]</scope>
    <source>
        <strain evidence="4 5">IMCC9719</strain>
    </source>
</reference>
<dbReference type="GO" id="GO:0006798">
    <property type="term" value="P:polyphosphate catabolic process"/>
    <property type="evidence" value="ECO:0007669"/>
    <property type="project" value="TreeGrafter"/>
</dbReference>
<dbReference type="PANTHER" id="PTHR30005:SF14">
    <property type="entry name" value="EXOPOLYPHOSPHATASE"/>
    <property type="match status" value="1"/>
</dbReference>
<dbReference type="OrthoDB" id="9793035at2"/>
<dbReference type="InterPro" id="IPR003695">
    <property type="entry name" value="Ppx_GppA_N"/>
</dbReference>
<dbReference type="SUPFAM" id="SSF109604">
    <property type="entry name" value="HD-domain/PDEase-like"/>
    <property type="match status" value="1"/>
</dbReference>
<feature type="domain" description="Ppx/GppA phosphatase C-terminal" evidence="3">
    <location>
        <begin position="318"/>
        <end position="488"/>
    </location>
</feature>
<dbReference type="PANTHER" id="PTHR30005">
    <property type="entry name" value="EXOPOLYPHOSPHATASE"/>
    <property type="match status" value="1"/>
</dbReference>
<comment type="caution">
    <text evidence="4">The sequence shown here is derived from an EMBL/GenBank/DDBJ whole genome shotgun (WGS) entry which is preliminary data.</text>
</comment>
<proteinExistence type="predicted"/>
<sequence length="501" mass="56572">MANSPSNNPLTGQMLAAVDLGSNSFHMIVSRADENGNLTLIDKEKEMVRLRGGLDKKGELDPIVEERAYQCLQRFSDRLRNIDPKNVRVAGTNTLRNMRQSDAFVSKGSKLLGHPIEIVSGQEEARLVYLGVAHTLSNDHGKQLVIDIGGGSTEFIIGADFHPLKLESLDIGAASSTQRFFKGGDLSKKCWEKASLGIRLEILPIEQAYAKKYWSLATGSSGTIKTTLNVILALELERFGITLKALYSIRDRMIKAGSVDDLNLPSLSDDRKPVYAGGLAVLIAVFEALNITEMTVSDGALREGLLYDMLGRIRHEDVRDRTIEELSQRFNIDKAQAHHVHKTASHLFDQVKKDWSLTSNHRQLLCWAASLHEIGLAITHNKHHFQGAHILKYAFMPGFSKREQAWLATLVKSHRRKVDFSRYQDISEQNQKTIMRLSIMVRLAVLLHRRRDMNEITPDVAVEGYNVSIKYNKGHENRELLEADLLREKSWLKKIDYHLTY</sequence>
<dbReference type="InterPro" id="IPR030673">
    <property type="entry name" value="PyroPPase_GppA_Ppx"/>
</dbReference>
<name>A0A317CJP2_9GAMM</name>
<dbReference type="Pfam" id="PF02541">
    <property type="entry name" value="Ppx-GppA"/>
    <property type="match status" value="1"/>
</dbReference>
<keyword evidence="5" id="KW-1185">Reference proteome</keyword>
<dbReference type="AlphaFoldDB" id="A0A317CJP2"/>
<accession>A0A317CJP2</accession>
<organism evidence="4 5">
    <name type="scientific">Leucothrix arctica</name>
    <dbReference type="NCBI Taxonomy" id="1481894"/>
    <lineage>
        <taxon>Bacteria</taxon>
        <taxon>Pseudomonadati</taxon>
        <taxon>Pseudomonadota</taxon>
        <taxon>Gammaproteobacteria</taxon>
        <taxon>Thiotrichales</taxon>
        <taxon>Thiotrichaceae</taxon>
        <taxon>Leucothrix</taxon>
    </lineage>
</organism>
<dbReference type="InterPro" id="IPR043129">
    <property type="entry name" value="ATPase_NBD"/>
</dbReference>
<dbReference type="SUPFAM" id="SSF53067">
    <property type="entry name" value="Actin-like ATPase domain"/>
    <property type="match status" value="2"/>
</dbReference>
<gene>
    <name evidence="4" type="ORF">DKT75_03090</name>
</gene>
<protein>
    <submittedName>
        <fullName evidence="4">Exopolyphosphatase</fullName>
    </submittedName>
</protein>
<evidence type="ECO:0000313" key="4">
    <source>
        <dbReference type="EMBL" id="PWQ98805.1"/>
    </source>
</evidence>
<feature type="domain" description="Ppx/GppA phosphatase N-terminal" evidence="2">
    <location>
        <begin position="30"/>
        <end position="311"/>
    </location>
</feature>
<dbReference type="Pfam" id="PF21447">
    <property type="entry name" value="Ppx-GppA_III"/>
    <property type="match status" value="1"/>
</dbReference>
<dbReference type="FunFam" id="3.30.420.40:FF:000023">
    <property type="entry name" value="Guanosine-5'-triphosphate,3'-diphosphate pyrophosphatase"/>
    <property type="match status" value="1"/>
</dbReference>
<dbReference type="CDD" id="cd24053">
    <property type="entry name" value="ASKHA_NBD_EcPPX-GppA-like"/>
    <property type="match status" value="1"/>
</dbReference>
<keyword evidence="1" id="KW-0378">Hydrolase</keyword>
<dbReference type="Gene3D" id="3.30.420.150">
    <property type="entry name" value="Exopolyphosphatase. Domain 2"/>
    <property type="match status" value="1"/>
</dbReference>
<evidence type="ECO:0000256" key="1">
    <source>
        <dbReference type="ARBA" id="ARBA00022801"/>
    </source>
</evidence>
<evidence type="ECO:0000313" key="5">
    <source>
        <dbReference type="Proteomes" id="UP000245506"/>
    </source>
</evidence>
<evidence type="ECO:0000259" key="3">
    <source>
        <dbReference type="Pfam" id="PF21447"/>
    </source>
</evidence>
<dbReference type="RefSeq" id="WP_109821961.1">
    <property type="nucleotide sequence ID" value="NZ_QGKL01000010.1"/>
</dbReference>
<dbReference type="GO" id="GO:0004309">
    <property type="term" value="F:exopolyphosphatase activity"/>
    <property type="evidence" value="ECO:0007669"/>
    <property type="project" value="TreeGrafter"/>
</dbReference>
<dbReference type="Gene3D" id="3.30.420.40">
    <property type="match status" value="1"/>
</dbReference>
<dbReference type="InterPro" id="IPR050273">
    <property type="entry name" value="GppA/Ppx_hydrolase"/>
</dbReference>
<dbReference type="InterPro" id="IPR048950">
    <property type="entry name" value="Ppx_GppA_C"/>
</dbReference>
<dbReference type="Gene3D" id="1.10.3210.10">
    <property type="entry name" value="Hypothetical protein af1432"/>
    <property type="match status" value="1"/>
</dbReference>
<dbReference type="EMBL" id="QGKL01000010">
    <property type="protein sequence ID" value="PWQ98805.1"/>
    <property type="molecule type" value="Genomic_DNA"/>
</dbReference>
<evidence type="ECO:0000259" key="2">
    <source>
        <dbReference type="Pfam" id="PF02541"/>
    </source>
</evidence>